<dbReference type="PROSITE" id="PS51670">
    <property type="entry name" value="SHKT"/>
    <property type="match status" value="1"/>
</dbReference>
<dbReference type="Pfam" id="PF15892">
    <property type="entry name" value="BNR_4"/>
    <property type="match status" value="1"/>
</dbReference>
<organism evidence="3">
    <name type="scientific">Corethron hystrix</name>
    <dbReference type="NCBI Taxonomy" id="216773"/>
    <lineage>
        <taxon>Eukaryota</taxon>
        <taxon>Sar</taxon>
        <taxon>Stramenopiles</taxon>
        <taxon>Ochrophyta</taxon>
        <taxon>Bacillariophyta</taxon>
        <taxon>Coscinodiscophyceae</taxon>
        <taxon>Corethrophycidae</taxon>
        <taxon>Corethrales</taxon>
        <taxon>Corethraceae</taxon>
        <taxon>Corethron</taxon>
    </lineage>
</organism>
<feature type="chain" id="PRO_5031025476" description="ShKT domain-containing protein" evidence="1">
    <location>
        <begin position="18"/>
        <end position="594"/>
    </location>
</feature>
<keyword evidence="1" id="KW-0732">Signal</keyword>
<protein>
    <recommendedName>
        <fullName evidence="2">ShKT domain-containing protein</fullName>
    </recommendedName>
</protein>
<evidence type="ECO:0000259" key="2">
    <source>
        <dbReference type="PROSITE" id="PS51670"/>
    </source>
</evidence>
<dbReference type="AlphaFoldDB" id="A0A7S1FQH9"/>
<reference evidence="3" key="1">
    <citation type="submission" date="2021-01" db="EMBL/GenBank/DDBJ databases">
        <authorList>
            <person name="Corre E."/>
            <person name="Pelletier E."/>
            <person name="Niang G."/>
            <person name="Scheremetjew M."/>
            <person name="Finn R."/>
            <person name="Kale V."/>
            <person name="Holt S."/>
            <person name="Cochrane G."/>
            <person name="Meng A."/>
            <person name="Brown T."/>
            <person name="Cohen L."/>
        </authorList>
    </citation>
    <scope>NUCLEOTIDE SEQUENCE</scope>
    <source>
        <strain evidence="3">308</strain>
    </source>
</reference>
<evidence type="ECO:0000256" key="1">
    <source>
        <dbReference type="SAM" id="SignalP"/>
    </source>
</evidence>
<feature type="domain" description="ShKT" evidence="2">
    <location>
        <begin position="487"/>
        <end position="524"/>
    </location>
</feature>
<dbReference type="InterPro" id="IPR003582">
    <property type="entry name" value="ShKT_dom"/>
</dbReference>
<sequence length="594" mass="67271">MKLLLIIILVLIHHIAAQTPGFFASNGFGKIFNSSSRPNGEYFRGTTYIAYQGPHEDPYVVAYIHSTQKWIGPIKAGVNQLGDLSNDQNKHDDHGKPAMVMSSDGYINIFYGGHGGCPEVEGISNIYGKGCGSGKLLHARSLLPENIEQFEEPKSNVSPFGTYASTVKIYNGDIYLFYRHGTHVASWVYQKSNNGGATFKDAVPVLKHKIYSDYADSWYGQFFTYQQDVDSVKRNVIGCSFIYHYHALGSAGDDHRIRRNAYFAEFHTDTREWKAIDGKVIESPITKTIADQYLLVYESGNDIYDKSSGTYNIDGEPVLLFKPYPSPTSKVGPSLDIWKWEIVNKQWTGPITLTYQTLQTAFFEKSPEKQNRMRIIGSKGSAVSAFDSYDNGTTWEEQPDIMSSRYDKKLMNAEICNAHPDATEIIAEKLPKTNFWYLYLRGDNGIVPREGSGEVAGLGCRDCWGENEFMDISSSPLEVCEDRKEFRFNNDSSLKCKKLKNKCNKWDKKGRLVKNHCPSTCDFCQSKKRCSDDKKFVFDKKDDGKNKTSDKVKGSCAALGKEWCNKQDKFGRNVKEFCKGTCRFCNKLRKEYGY</sequence>
<accession>A0A7S1FQH9</accession>
<feature type="signal peptide" evidence="1">
    <location>
        <begin position="1"/>
        <end position="17"/>
    </location>
</feature>
<evidence type="ECO:0000313" key="3">
    <source>
        <dbReference type="EMBL" id="CAD8881551.1"/>
    </source>
</evidence>
<gene>
    <name evidence="3" type="ORF">CHYS00102_LOCUS8738</name>
</gene>
<proteinExistence type="predicted"/>
<dbReference type="EMBL" id="HBFR01012097">
    <property type="protein sequence ID" value="CAD8881551.1"/>
    <property type="molecule type" value="Transcribed_RNA"/>
</dbReference>
<name>A0A7S1FQH9_9STRA</name>